<keyword evidence="2" id="KW-1185">Reference proteome</keyword>
<gene>
    <name evidence="1" type="ORF">B0A89_03235</name>
</gene>
<dbReference type="EMBL" id="CP020612">
    <property type="protein sequence ID" value="ARJ68790.1"/>
    <property type="molecule type" value="Genomic_DNA"/>
</dbReference>
<dbReference type="OrthoDB" id="7667044at2"/>
<evidence type="ECO:0000313" key="2">
    <source>
        <dbReference type="Proteomes" id="UP000193017"/>
    </source>
</evidence>
<dbReference type="STRING" id="1945662.B0A89_03235"/>
<protein>
    <submittedName>
        <fullName evidence="1">Uncharacterized protein</fullName>
    </submittedName>
</protein>
<organism evidence="1 2">
    <name type="scientific">Paracoccus contaminans</name>
    <dbReference type="NCBI Taxonomy" id="1945662"/>
    <lineage>
        <taxon>Bacteria</taxon>
        <taxon>Pseudomonadati</taxon>
        <taxon>Pseudomonadota</taxon>
        <taxon>Alphaproteobacteria</taxon>
        <taxon>Rhodobacterales</taxon>
        <taxon>Paracoccaceae</taxon>
        <taxon>Paracoccus</taxon>
    </lineage>
</organism>
<dbReference type="KEGG" id="pcon:B0A89_03235"/>
<sequence>MPALTGETALIHAVCPWMIHRTLSEGELARGFATVEALRAREGLRRFWDWAGQRPPGWRGGGVAGRVAVRGVRS</sequence>
<evidence type="ECO:0000313" key="1">
    <source>
        <dbReference type="EMBL" id="ARJ68790.1"/>
    </source>
</evidence>
<dbReference type="RefSeq" id="WP_085376898.1">
    <property type="nucleotide sequence ID" value="NZ_CP020612.1"/>
</dbReference>
<proteinExistence type="predicted"/>
<reference evidence="1 2" key="1">
    <citation type="submission" date="2017-03" db="EMBL/GenBank/DDBJ databases">
        <title>Genome sequence of Paracoccus contaminans isolated from a water microcosm.</title>
        <authorList>
            <person name="Aurass P."/>
            <person name="Karste S."/>
            <person name="Trost E."/>
            <person name="Glaeser S.P."/>
            <person name="Kaempfer P."/>
            <person name="Flieger A."/>
        </authorList>
    </citation>
    <scope>NUCLEOTIDE SEQUENCE [LARGE SCALE GENOMIC DNA]</scope>
    <source>
        <strain evidence="2">RKI 16-01929T\LMG 29738T\CCM 8701T\CIP 111112T</strain>
    </source>
</reference>
<name>A0A1W6CVA6_9RHOB</name>
<dbReference type="AlphaFoldDB" id="A0A1W6CVA6"/>
<dbReference type="Proteomes" id="UP000193017">
    <property type="component" value="Chromosome"/>
</dbReference>
<accession>A0A1W6CVA6</accession>